<accession>A0ABN7WVH7</accession>
<dbReference type="EMBL" id="CAJVQB010062839">
    <property type="protein sequence ID" value="CAG8840429.1"/>
    <property type="molecule type" value="Genomic_DNA"/>
</dbReference>
<reference evidence="1 2" key="1">
    <citation type="submission" date="2021-06" db="EMBL/GenBank/DDBJ databases">
        <authorList>
            <person name="Kallberg Y."/>
            <person name="Tangrot J."/>
            <person name="Rosling A."/>
        </authorList>
    </citation>
    <scope>NUCLEOTIDE SEQUENCE [LARGE SCALE GENOMIC DNA]</scope>
    <source>
        <strain evidence="1 2">120-4 pot B 10/14</strain>
    </source>
</reference>
<protein>
    <submittedName>
        <fullName evidence="1">16284_t:CDS:1</fullName>
    </submittedName>
</protein>
<keyword evidence="2" id="KW-1185">Reference proteome</keyword>
<comment type="caution">
    <text evidence="1">The sequence shown here is derived from an EMBL/GenBank/DDBJ whole genome shotgun (WGS) entry which is preliminary data.</text>
</comment>
<organism evidence="1 2">
    <name type="scientific">Gigaspora margarita</name>
    <dbReference type="NCBI Taxonomy" id="4874"/>
    <lineage>
        <taxon>Eukaryota</taxon>
        <taxon>Fungi</taxon>
        <taxon>Fungi incertae sedis</taxon>
        <taxon>Mucoromycota</taxon>
        <taxon>Glomeromycotina</taxon>
        <taxon>Glomeromycetes</taxon>
        <taxon>Diversisporales</taxon>
        <taxon>Gigasporaceae</taxon>
        <taxon>Gigaspora</taxon>
    </lineage>
</organism>
<proteinExistence type="predicted"/>
<evidence type="ECO:0000313" key="1">
    <source>
        <dbReference type="EMBL" id="CAG8840429.1"/>
    </source>
</evidence>
<evidence type="ECO:0000313" key="2">
    <source>
        <dbReference type="Proteomes" id="UP000789901"/>
    </source>
</evidence>
<sequence length="174" mass="19979">RKSSSLNTIKGYIKYIDNRPVYYVNYGPNFELEIISNHSSSDAATKTQRAINEFKGKPLKQFNELSISTKKAHAKTVGKKIKKDFNQIAKENYYPNNQNIIEKNKHESAIVQIIDKYQISRDGYCALSAIQPNLPRNYAVSNQHTILTSKMANYIPIETFNLSNQDNLLLNEEF</sequence>
<feature type="non-terminal residue" evidence="1">
    <location>
        <position position="1"/>
    </location>
</feature>
<gene>
    <name evidence="1" type="ORF">GMARGA_LOCUS34909</name>
</gene>
<dbReference type="Proteomes" id="UP000789901">
    <property type="component" value="Unassembled WGS sequence"/>
</dbReference>
<name>A0ABN7WVH7_GIGMA</name>